<dbReference type="NCBIfam" id="TIGR01683">
    <property type="entry name" value="thiS"/>
    <property type="match status" value="1"/>
</dbReference>
<dbReference type="InterPro" id="IPR016155">
    <property type="entry name" value="Mopterin_synth/thiamin_S_b"/>
</dbReference>
<gene>
    <name evidence="1" type="ORF">Rhe02_23880</name>
</gene>
<accession>A0A8J3Q5T2</accession>
<dbReference type="Pfam" id="PF02597">
    <property type="entry name" value="ThiS"/>
    <property type="match status" value="1"/>
</dbReference>
<evidence type="ECO:0000313" key="2">
    <source>
        <dbReference type="Proteomes" id="UP000612899"/>
    </source>
</evidence>
<dbReference type="InterPro" id="IPR012675">
    <property type="entry name" value="Beta-grasp_dom_sf"/>
</dbReference>
<dbReference type="RefSeq" id="WP_203908207.1">
    <property type="nucleotide sequence ID" value="NZ_BONY01000012.1"/>
</dbReference>
<organism evidence="1 2">
    <name type="scientific">Rhizocola hellebori</name>
    <dbReference type="NCBI Taxonomy" id="1392758"/>
    <lineage>
        <taxon>Bacteria</taxon>
        <taxon>Bacillati</taxon>
        <taxon>Actinomycetota</taxon>
        <taxon>Actinomycetes</taxon>
        <taxon>Micromonosporales</taxon>
        <taxon>Micromonosporaceae</taxon>
        <taxon>Rhizocola</taxon>
    </lineage>
</organism>
<reference evidence="1" key="1">
    <citation type="submission" date="2021-01" db="EMBL/GenBank/DDBJ databases">
        <title>Whole genome shotgun sequence of Rhizocola hellebori NBRC 109834.</title>
        <authorList>
            <person name="Komaki H."/>
            <person name="Tamura T."/>
        </authorList>
    </citation>
    <scope>NUCLEOTIDE SEQUENCE</scope>
    <source>
        <strain evidence="1">NBRC 109834</strain>
    </source>
</reference>
<dbReference type="InterPro" id="IPR010035">
    <property type="entry name" value="Thi_S"/>
</dbReference>
<dbReference type="InterPro" id="IPR003749">
    <property type="entry name" value="ThiS/MoaD-like"/>
</dbReference>
<protein>
    <submittedName>
        <fullName evidence="1">Thiamine biosynthesis protein ThiS</fullName>
    </submittedName>
</protein>
<dbReference type="Gene3D" id="3.10.20.30">
    <property type="match status" value="1"/>
</dbReference>
<dbReference type="PANTHER" id="PTHR34472:SF1">
    <property type="entry name" value="SULFUR CARRIER PROTEIN THIS"/>
    <property type="match status" value="1"/>
</dbReference>
<name>A0A8J3Q5T2_9ACTN</name>
<proteinExistence type="predicted"/>
<dbReference type="CDD" id="cd00565">
    <property type="entry name" value="Ubl_ThiS"/>
    <property type="match status" value="1"/>
</dbReference>
<evidence type="ECO:0000313" key="1">
    <source>
        <dbReference type="EMBL" id="GIH04321.1"/>
    </source>
</evidence>
<dbReference type="Proteomes" id="UP000612899">
    <property type="component" value="Unassembled WGS sequence"/>
</dbReference>
<sequence>MNIVILNDTPREVVPDQTVAELLSELVLPARGIAVAVNGEVVRRGDWPTHHLRDGDRVEVLSAAQGG</sequence>
<keyword evidence="2" id="KW-1185">Reference proteome</keyword>
<dbReference type="SUPFAM" id="SSF54285">
    <property type="entry name" value="MoaD/ThiS"/>
    <property type="match status" value="1"/>
</dbReference>
<dbReference type="PANTHER" id="PTHR34472">
    <property type="entry name" value="SULFUR CARRIER PROTEIN THIS"/>
    <property type="match status" value="1"/>
</dbReference>
<dbReference type="EMBL" id="BONY01000012">
    <property type="protein sequence ID" value="GIH04321.1"/>
    <property type="molecule type" value="Genomic_DNA"/>
</dbReference>
<dbReference type="AlphaFoldDB" id="A0A8J3Q5T2"/>
<comment type="caution">
    <text evidence="1">The sequence shown here is derived from an EMBL/GenBank/DDBJ whole genome shotgun (WGS) entry which is preliminary data.</text>
</comment>